<evidence type="ECO:0000256" key="1">
    <source>
        <dbReference type="SAM" id="MobiDB-lite"/>
    </source>
</evidence>
<feature type="compositionally biased region" description="Polar residues" evidence="1">
    <location>
        <begin position="187"/>
        <end position="198"/>
    </location>
</feature>
<keyword evidence="2" id="KW-0472">Membrane</keyword>
<evidence type="ECO:0000313" key="4">
    <source>
        <dbReference type="Proteomes" id="UP001576780"/>
    </source>
</evidence>
<evidence type="ECO:0000256" key="2">
    <source>
        <dbReference type="SAM" id="Phobius"/>
    </source>
</evidence>
<protein>
    <submittedName>
        <fullName evidence="3">Uncharacterized protein</fullName>
    </submittedName>
</protein>
<keyword evidence="4" id="KW-1185">Reference proteome</keyword>
<dbReference type="RefSeq" id="WP_413278771.1">
    <property type="nucleotide sequence ID" value="NZ_JBHFNT010000149.1"/>
</dbReference>
<gene>
    <name evidence="3" type="ORF">ACE1CA_17795</name>
</gene>
<reference evidence="3 4" key="1">
    <citation type="submission" date="2024-09" db="EMBL/GenBank/DDBJ databases">
        <title>Floridaenema gen nov. (Aerosakkonemataceae, Aerosakkonematales ord. nov., Cyanobacteria) from benthic tropical and subtropical fresh waters, with the description of four new species.</title>
        <authorList>
            <person name="Moretto J.A."/>
            <person name="Berthold D.E."/>
            <person name="Lefler F.W."/>
            <person name="Huang I.-S."/>
            <person name="Laughinghouse H. IV."/>
        </authorList>
    </citation>
    <scope>NUCLEOTIDE SEQUENCE [LARGE SCALE GENOMIC DNA]</scope>
    <source>
        <strain evidence="3 4">BLCC-F167</strain>
    </source>
</reference>
<dbReference type="Proteomes" id="UP001576780">
    <property type="component" value="Unassembled WGS sequence"/>
</dbReference>
<name>A0ABV4WND2_9CYAN</name>
<proteinExistence type="predicted"/>
<evidence type="ECO:0000313" key="3">
    <source>
        <dbReference type="EMBL" id="MFB2836387.1"/>
    </source>
</evidence>
<feature type="transmembrane region" description="Helical" evidence="2">
    <location>
        <begin position="32"/>
        <end position="54"/>
    </location>
</feature>
<keyword evidence="2" id="KW-1133">Transmembrane helix</keyword>
<feature type="region of interest" description="Disordered" evidence="1">
    <location>
        <begin position="185"/>
        <end position="217"/>
    </location>
</feature>
<sequence length="247" mass="27339">MYLIDRQTQRCYIVSELLSRNFIEGDTTMRSMILFATSSLMVVMAFAPVSAQVAERDLAELCSKSPMNSRCTDYSTEVALEKRPGEAGGCIVTINGVDTDTVCKLSIVGQTIVAYYEFGDKVSTLDNEKATKEIQISPSNIKAIRYRETTKDNSTARAVNTFVFGLPGLLMTRDKKVSEIEIEYNSDSETASQTTPQKTEPETLPASSSEQKKNRIRIVVKRKTGENLLSQIQELTGLKAEALLGPR</sequence>
<keyword evidence="2" id="KW-0812">Transmembrane</keyword>
<accession>A0ABV4WND2</accession>
<comment type="caution">
    <text evidence="3">The sequence shown here is derived from an EMBL/GenBank/DDBJ whole genome shotgun (WGS) entry which is preliminary data.</text>
</comment>
<organism evidence="3 4">
    <name type="scientific">Floridaenema evergladense BLCC-F167</name>
    <dbReference type="NCBI Taxonomy" id="3153639"/>
    <lineage>
        <taxon>Bacteria</taxon>
        <taxon>Bacillati</taxon>
        <taxon>Cyanobacteriota</taxon>
        <taxon>Cyanophyceae</taxon>
        <taxon>Oscillatoriophycideae</taxon>
        <taxon>Aerosakkonematales</taxon>
        <taxon>Aerosakkonemataceae</taxon>
        <taxon>Floridanema</taxon>
        <taxon>Floridanema evergladense</taxon>
    </lineage>
</organism>
<dbReference type="EMBL" id="JBHFNT010000149">
    <property type="protein sequence ID" value="MFB2836387.1"/>
    <property type="molecule type" value="Genomic_DNA"/>
</dbReference>